<proteinExistence type="predicted"/>
<dbReference type="Proteomes" id="UP000601435">
    <property type="component" value="Unassembled WGS sequence"/>
</dbReference>
<accession>A0A812UEA6</accession>
<dbReference type="EMBL" id="CAJNJA010027263">
    <property type="protein sequence ID" value="CAE7572638.1"/>
    <property type="molecule type" value="Genomic_DNA"/>
</dbReference>
<dbReference type="AlphaFoldDB" id="A0A812UEA6"/>
<evidence type="ECO:0000313" key="2">
    <source>
        <dbReference type="Proteomes" id="UP000601435"/>
    </source>
</evidence>
<dbReference type="OrthoDB" id="419154at2759"/>
<sequence length="107" mass="11755">DPRLTYPFAVRTGKDDDVIVGTVIQWPSAAAAKEQIASCNQIEGFRASQPEAGLYRRALVKAQLKDSTAPPLDALMYHQIWPSEMLRAVKEFPDGDWLAGAVPNGRC</sequence>
<evidence type="ECO:0000313" key="1">
    <source>
        <dbReference type="EMBL" id="CAE7572638.1"/>
    </source>
</evidence>
<comment type="caution">
    <text evidence="1">The sequence shown here is derived from an EMBL/GenBank/DDBJ whole genome shotgun (WGS) entry which is preliminary data.</text>
</comment>
<feature type="non-terminal residue" evidence="1">
    <location>
        <position position="107"/>
    </location>
</feature>
<protein>
    <submittedName>
        <fullName evidence="1">CARNS1 protein</fullName>
    </submittedName>
</protein>
<gene>
    <name evidence="1" type="primary">CARNS1</name>
    <name evidence="1" type="ORF">SNEC2469_LOCUS16714</name>
</gene>
<name>A0A812UEA6_9DINO</name>
<organism evidence="1 2">
    <name type="scientific">Symbiodinium necroappetens</name>
    <dbReference type="NCBI Taxonomy" id="1628268"/>
    <lineage>
        <taxon>Eukaryota</taxon>
        <taxon>Sar</taxon>
        <taxon>Alveolata</taxon>
        <taxon>Dinophyceae</taxon>
        <taxon>Suessiales</taxon>
        <taxon>Symbiodiniaceae</taxon>
        <taxon>Symbiodinium</taxon>
    </lineage>
</organism>
<reference evidence="1" key="1">
    <citation type="submission" date="2021-02" db="EMBL/GenBank/DDBJ databases">
        <authorList>
            <person name="Dougan E. K."/>
            <person name="Rhodes N."/>
            <person name="Thang M."/>
            <person name="Chan C."/>
        </authorList>
    </citation>
    <scope>NUCLEOTIDE SEQUENCE</scope>
</reference>
<keyword evidence="2" id="KW-1185">Reference proteome</keyword>